<name>A0A8S9GRL3_BRACR</name>
<dbReference type="EMBL" id="QGKY02001925">
    <property type="protein sequence ID" value="KAF2548935.1"/>
    <property type="molecule type" value="Genomic_DNA"/>
</dbReference>
<organism evidence="1">
    <name type="scientific">Brassica cretica</name>
    <name type="common">Mustard</name>
    <dbReference type="NCBI Taxonomy" id="69181"/>
    <lineage>
        <taxon>Eukaryota</taxon>
        <taxon>Viridiplantae</taxon>
        <taxon>Streptophyta</taxon>
        <taxon>Embryophyta</taxon>
        <taxon>Tracheophyta</taxon>
        <taxon>Spermatophyta</taxon>
        <taxon>Magnoliopsida</taxon>
        <taxon>eudicotyledons</taxon>
        <taxon>Gunneridae</taxon>
        <taxon>Pentapetalae</taxon>
        <taxon>rosids</taxon>
        <taxon>malvids</taxon>
        <taxon>Brassicales</taxon>
        <taxon>Brassicaceae</taxon>
        <taxon>Brassiceae</taxon>
        <taxon>Brassica</taxon>
    </lineage>
</organism>
<dbReference type="Proteomes" id="UP000712281">
    <property type="component" value="Unassembled WGS sequence"/>
</dbReference>
<gene>
    <name evidence="2" type="ORF">F2Q68_00013428</name>
    <name evidence="1" type="ORF">F2Q70_00019960</name>
</gene>
<protein>
    <submittedName>
        <fullName evidence="1">Uncharacterized protein</fullName>
    </submittedName>
</protein>
<reference evidence="1" key="1">
    <citation type="submission" date="2019-12" db="EMBL/GenBank/DDBJ databases">
        <title>Genome sequencing and annotation of Brassica cretica.</title>
        <authorList>
            <person name="Studholme D.J."/>
            <person name="Sarris P.F."/>
        </authorList>
    </citation>
    <scope>NUCLEOTIDE SEQUENCE</scope>
    <source>
        <strain evidence="2">PFS-001/15</strain>
        <strain evidence="1">PFS-102/07</strain>
        <tissue evidence="1">Leaf</tissue>
    </source>
</reference>
<evidence type="ECO:0000313" key="2">
    <source>
        <dbReference type="EMBL" id="KAF2556753.1"/>
    </source>
</evidence>
<dbReference type="EMBL" id="QGKW02001940">
    <property type="protein sequence ID" value="KAF2556753.1"/>
    <property type="molecule type" value="Genomic_DNA"/>
</dbReference>
<comment type="caution">
    <text evidence="1">The sequence shown here is derived from an EMBL/GenBank/DDBJ whole genome shotgun (WGS) entry which is preliminary data.</text>
</comment>
<accession>A0A8S9GRL3</accession>
<sequence>MGVVLGGISRMTIPRNSTVLRAAIVVDHADPTQRRWKRCQLFEATASRPARKQKIGVSSPDVAVSVRYKLLWKSVFEADEAVSSYHDQIPSGVMMEVRFCSIDRRG</sequence>
<proteinExistence type="predicted"/>
<dbReference type="AlphaFoldDB" id="A0A8S9GRL3"/>
<evidence type="ECO:0000313" key="1">
    <source>
        <dbReference type="EMBL" id="KAF2548935.1"/>
    </source>
</evidence>